<accession>A0A2B4RIY6</accession>
<reference evidence="2" key="1">
    <citation type="journal article" date="2017" name="bioRxiv">
        <title>Comparative analysis of the genomes of Stylophora pistillata and Acropora digitifera provides evidence for extensive differences between species of corals.</title>
        <authorList>
            <person name="Voolstra C.R."/>
            <person name="Li Y."/>
            <person name="Liew Y.J."/>
            <person name="Baumgarten S."/>
            <person name="Zoccola D."/>
            <person name="Flot J.-F."/>
            <person name="Tambutte S."/>
            <person name="Allemand D."/>
            <person name="Aranda M."/>
        </authorList>
    </citation>
    <scope>NUCLEOTIDE SEQUENCE [LARGE SCALE GENOMIC DNA]</scope>
</reference>
<sequence length="217" mass="24380">MEASGGQPKIKIHKPGFTRYSISDNNALEGSKYYVLGKRESTAEIGLDKSLPFRRESITSRTKSTEFMSYNLWKSRRSSLPSYLPAGQKKDSSCSGLFVPSVLMKEPKVLRKYSTSLGSTKNTERNEQMKEVNPGTDAAKSVFGDAVTRRIQVLPKEETWEQIFRRESSAITQGTRSYYDSVSTMRGSTTSLRNGGGRPIAYYAKSDSIKRWLSEVE</sequence>
<dbReference type="EMBL" id="LSMT01000464">
    <property type="protein sequence ID" value="PFX17571.1"/>
    <property type="molecule type" value="Genomic_DNA"/>
</dbReference>
<dbReference type="Proteomes" id="UP000225706">
    <property type="component" value="Unassembled WGS sequence"/>
</dbReference>
<organism evidence="1 2">
    <name type="scientific">Stylophora pistillata</name>
    <name type="common">Smooth cauliflower coral</name>
    <dbReference type="NCBI Taxonomy" id="50429"/>
    <lineage>
        <taxon>Eukaryota</taxon>
        <taxon>Metazoa</taxon>
        <taxon>Cnidaria</taxon>
        <taxon>Anthozoa</taxon>
        <taxon>Hexacorallia</taxon>
        <taxon>Scleractinia</taxon>
        <taxon>Astrocoeniina</taxon>
        <taxon>Pocilloporidae</taxon>
        <taxon>Stylophora</taxon>
    </lineage>
</organism>
<evidence type="ECO:0000313" key="2">
    <source>
        <dbReference type="Proteomes" id="UP000225706"/>
    </source>
</evidence>
<name>A0A2B4RIY6_STYPI</name>
<dbReference type="AlphaFoldDB" id="A0A2B4RIY6"/>
<evidence type="ECO:0000313" key="1">
    <source>
        <dbReference type="EMBL" id="PFX17571.1"/>
    </source>
</evidence>
<keyword evidence="2" id="KW-1185">Reference proteome</keyword>
<proteinExistence type="predicted"/>
<comment type="caution">
    <text evidence="1">The sequence shown here is derived from an EMBL/GenBank/DDBJ whole genome shotgun (WGS) entry which is preliminary data.</text>
</comment>
<protein>
    <submittedName>
        <fullName evidence="1">Uncharacterized protein</fullName>
    </submittedName>
</protein>
<gene>
    <name evidence="1" type="ORF">AWC38_SpisGene18094</name>
</gene>